<dbReference type="AlphaFoldDB" id="A0AA40LVQ5"/>
<evidence type="ECO:0000256" key="6">
    <source>
        <dbReference type="SAM" id="MobiDB-lite"/>
    </source>
</evidence>
<dbReference type="SUPFAM" id="SSF111469">
    <property type="entry name" value="Geminin coiled-coil domain"/>
    <property type="match status" value="2"/>
</dbReference>
<sequence>MRLGGGVGTGQGLLRGASSCGAPSPTKPCGRGQAAGRCLWRRVQLRARGRGDGGGGEGGENGKKILAVHPAAEREGGARARNPTLPLPLARPGGGGANTRQKGAGPGGAAAASGLAPPPARRLSGADGATSGASAPPPGSSLRPPRPSPALPGPPRPPHRQSPAPPAARDPAEPRAPAGGGMQAREGAAEGRRAFGSLCPNRMRELRGRAPGKPGRLEGKLVPPRKFLPGGGGGPVSACEDPPGAQPAALPAFATIDLQDLADCSLLGPHAPPAGDPAASQGALLRDVPRTGRDGGAQSCGVCDRVRPGPVASVRPAQEADGELLPVCPGVRGEDAERVALPCARRLPSGTGWAGSGCAPSPRSPADPSPWLSPPLAGGDFPCSPGDSLPFGPCLSPPPDPRALPPPPEQYWREVADQNQRALGDALVENSQVGARAGGHNPGGGRGAGSGAGRCRDSEPGPRWLPGLPLRFQPHRMGTVSPARLSWGRGIQEALRGPGLASRSVPLDVTVLPFEPHTPLAPPGSHRELSFCRCEAPGPPFLFLRGRQGLGWTRAARPAAALTRLLPQLHATLTQKQEEIASLRERNVRLKELASRTRHLASVLDKLMITQAPEGEAAEPCLPKAAAKRSLEELLGAAGPDCAHVDAILRDLAERCEEVLRSRDPKRLRLQPEPASQASRPGHLHGAFRGLRTDCSQRAPDLSRGELEEGGSFCTPIRSHGTIRTLSFPQGNAFTIRTASGVTNSAGSPAEPHFPGARLPPGGCRVLAPKR</sequence>
<dbReference type="PANTHER" id="PTHR13372">
    <property type="entry name" value="GEMININ"/>
    <property type="match status" value="1"/>
</dbReference>
<protein>
    <submittedName>
        <fullName evidence="7">Uncharacterized protein</fullName>
    </submittedName>
</protein>
<organism evidence="7 8">
    <name type="scientific">Cnephaeus nilssonii</name>
    <name type="common">Northern bat</name>
    <name type="synonym">Eptesicus nilssonii</name>
    <dbReference type="NCBI Taxonomy" id="3371016"/>
    <lineage>
        <taxon>Eukaryota</taxon>
        <taxon>Metazoa</taxon>
        <taxon>Chordata</taxon>
        <taxon>Craniata</taxon>
        <taxon>Vertebrata</taxon>
        <taxon>Euteleostomi</taxon>
        <taxon>Mammalia</taxon>
        <taxon>Eutheria</taxon>
        <taxon>Laurasiatheria</taxon>
        <taxon>Chiroptera</taxon>
        <taxon>Yangochiroptera</taxon>
        <taxon>Vespertilionidae</taxon>
        <taxon>Cnephaeus</taxon>
    </lineage>
</organism>
<feature type="region of interest" description="Disordered" evidence="6">
    <location>
        <begin position="48"/>
        <end position="244"/>
    </location>
</feature>
<dbReference type="Gene3D" id="1.20.5.1180">
    <property type="entry name" value="Geminin coiled-coil domain"/>
    <property type="match status" value="2"/>
</dbReference>
<dbReference type="GO" id="GO:0045786">
    <property type="term" value="P:negative regulation of cell cycle"/>
    <property type="evidence" value="ECO:0007669"/>
    <property type="project" value="TreeGrafter"/>
</dbReference>
<dbReference type="EMBL" id="JAULJE010000003">
    <property type="protein sequence ID" value="KAK1345404.1"/>
    <property type="molecule type" value="Genomic_DNA"/>
</dbReference>
<comment type="subcellular location">
    <subcellularLocation>
        <location evidence="1">Nucleus</location>
    </subcellularLocation>
</comment>
<keyword evidence="4" id="KW-0131">Cell cycle</keyword>
<feature type="region of interest" description="Disordered" evidence="6">
    <location>
        <begin position="1"/>
        <end position="35"/>
    </location>
</feature>
<feature type="region of interest" description="Disordered" evidence="6">
    <location>
        <begin position="665"/>
        <end position="685"/>
    </location>
</feature>
<evidence type="ECO:0000256" key="5">
    <source>
        <dbReference type="SAM" id="Coils"/>
    </source>
</evidence>
<evidence type="ECO:0000256" key="4">
    <source>
        <dbReference type="ARBA" id="ARBA00023306"/>
    </source>
</evidence>
<keyword evidence="8" id="KW-1185">Reference proteome</keyword>
<evidence type="ECO:0000256" key="2">
    <source>
        <dbReference type="ARBA" id="ARBA00023054"/>
    </source>
</evidence>
<proteinExistence type="predicted"/>
<dbReference type="GO" id="GO:0008156">
    <property type="term" value="P:negative regulation of DNA replication"/>
    <property type="evidence" value="ECO:0007669"/>
    <property type="project" value="TreeGrafter"/>
</dbReference>
<feature type="coiled-coil region" evidence="5">
    <location>
        <begin position="566"/>
        <end position="593"/>
    </location>
</feature>
<evidence type="ECO:0000313" key="8">
    <source>
        <dbReference type="Proteomes" id="UP001177744"/>
    </source>
</evidence>
<feature type="compositionally biased region" description="Gly residues" evidence="6">
    <location>
        <begin position="1"/>
        <end position="13"/>
    </location>
</feature>
<feature type="compositionally biased region" description="Pro residues" evidence="6">
    <location>
        <begin position="362"/>
        <end position="373"/>
    </location>
</feature>
<comment type="caution">
    <text evidence="7">The sequence shown here is derived from an EMBL/GenBank/DDBJ whole genome shotgun (WGS) entry which is preliminary data.</text>
</comment>
<dbReference type="CDD" id="cd22590">
    <property type="entry name" value="McIdas_CC"/>
    <property type="match status" value="1"/>
</dbReference>
<accession>A0AA40LVQ5</accession>
<feature type="region of interest" description="Disordered" evidence="6">
    <location>
        <begin position="743"/>
        <end position="762"/>
    </location>
</feature>
<feature type="region of interest" description="Disordered" evidence="6">
    <location>
        <begin position="351"/>
        <end position="405"/>
    </location>
</feature>
<feature type="compositionally biased region" description="Low complexity" evidence="6">
    <location>
        <begin position="79"/>
        <end position="91"/>
    </location>
</feature>
<dbReference type="PANTHER" id="PTHR13372:SF3">
    <property type="entry name" value="MULTICILIN"/>
    <property type="match status" value="1"/>
</dbReference>
<evidence type="ECO:0000256" key="3">
    <source>
        <dbReference type="ARBA" id="ARBA00023242"/>
    </source>
</evidence>
<feature type="compositionally biased region" description="Gly residues" evidence="6">
    <location>
        <begin position="436"/>
        <end position="452"/>
    </location>
</feature>
<feature type="compositionally biased region" description="Low complexity" evidence="6">
    <location>
        <begin position="123"/>
        <end position="134"/>
    </location>
</feature>
<evidence type="ECO:0000313" key="7">
    <source>
        <dbReference type="EMBL" id="KAK1345404.1"/>
    </source>
</evidence>
<keyword evidence="2 5" id="KW-0175">Coiled coil</keyword>
<name>A0AA40LVQ5_CNENI</name>
<keyword evidence="3" id="KW-0539">Nucleus</keyword>
<evidence type="ECO:0000256" key="1">
    <source>
        <dbReference type="ARBA" id="ARBA00004123"/>
    </source>
</evidence>
<feature type="compositionally biased region" description="Pro residues" evidence="6">
    <location>
        <begin position="135"/>
        <end position="156"/>
    </location>
</feature>
<gene>
    <name evidence="7" type="ORF">QTO34_014116</name>
</gene>
<feature type="region of interest" description="Disordered" evidence="6">
    <location>
        <begin position="435"/>
        <end position="457"/>
    </location>
</feature>
<feature type="compositionally biased region" description="Pro residues" evidence="6">
    <location>
        <begin position="395"/>
        <end position="405"/>
    </location>
</feature>
<dbReference type="Proteomes" id="UP001177744">
    <property type="component" value="Unassembled WGS sequence"/>
</dbReference>
<reference evidence="7" key="1">
    <citation type="submission" date="2023-06" db="EMBL/GenBank/DDBJ databases">
        <title>Reference genome for the Northern bat (Eptesicus nilssonii), a most northern bat species.</title>
        <authorList>
            <person name="Laine V.N."/>
            <person name="Pulliainen A.T."/>
            <person name="Lilley T.M."/>
        </authorList>
    </citation>
    <scope>NUCLEOTIDE SEQUENCE</scope>
    <source>
        <strain evidence="7">BLF_Eptnil</strain>
        <tissue evidence="7">Kidney</tissue>
    </source>
</reference>
<dbReference type="GO" id="GO:0005634">
    <property type="term" value="C:nucleus"/>
    <property type="evidence" value="ECO:0007669"/>
    <property type="project" value="UniProtKB-SubCell"/>
</dbReference>